<protein>
    <recommendedName>
        <fullName evidence="4">Antifreeze protein</fullName>
    </recommendedName>
</protein>
<proteinExistence type="predicted"/>
<gene>
    <name evidence="2" type="ORF">FHS83_000940</name>
</gene>
<reference evidence="2 3" key="1">
    <citation type="submission" date="2020-03" db="EMBL/GenBank/DDBJ databases">
        <title>Genomic Encyclopedia of Type Strains, Phase IV (KMG-IV): sequencing the most valuable type-strain genomes for metagenomic binning, comparative biology and taxonomic classification.</title>
        <authorList>
            <person name="Goeker M."/>
        </authorList>
    </citation>
    <scope>NUCLEOTIDE SEQUENCE [LARGE SCALE GENOMIC DNA]</scope>
    <source>
        <strain evidence="2 3">DSM 19867</strain>
    </source>
</reference>
<dbReference type="Proteomes" id="UP000570514">
    <property type="component" value="Unassembled WGS sequence"/>
</dbReference>
<evidence type="ECO:0008006" key="4">
    <source>
        <dbReference type="Google" id="ProtNLM"/>
    </source>
</evidence>
<accession>A0A846MX36</accession>
<dbReference type="AlphaFoldDB" id="A0A846MX36"/>
<organism evidence="2 3">
    <name type="scientific">Rhizomicrobium palustre</name>
    <dbReference type="NCBI Taxonomy" id="189966"/>
    <lineage>
        <taxon>Bacteria</taxon>
        <taxon>Pseudomonadati</taxon>
        <taxon>Pseudomonadota</taxon>
        <taxon>Alphaproteobacteria</taxon>
        <taxon>Micropepsales</taxon>
        <taxon>Micropepsaceae</taxon>
        <taxon>Rhizomicrobium</taxon>
    </lineage>
</organism>
<dbReference type="EMBL" id="JAASRM010000001">
    <property type="protein sequence ID" value="NIK87622.1"/>
    <property type="molecule type" value="Genomic_DNA"/>
</dbReference>
<evidence type="ECO:0000313" key="2">
    <source>
        <dbReference type="EMBL" id="NIK87622.1"/>
    </source>
</evidence>
<sequence>MGLSKRLSLKTFGMTAFAAALLCTSASFADPPHRDDHPPMRDMRDMRGPDAMRDHDMRGHNDWGKHRDRYWRPEYRGYVARDRIFHELRRHHYNRFDGDPYWYRGRYVVKSFDRRGRRIFVEINPYTGAYIGVVRF</sequence>
<feature type="signal peptide" evidence="1">
    <location>
        <begin position="1"/>
        <end position="29"/>
    </location>
</feature>
<keyword evidence="1" id="KW-0732">Signal</keyword>
<name>A0A846MX36_9PROT</name>
<keyword evidence="3" id="KW-1185">Reference proteome</keyword>
<dbReference type="RefSeq" id="WP_167081398.1">
    <property type="nucleotide sequence ID" value="NZ_BAAADC010000001.1"/>
</dbReference>
<evidence type="ECO:0000256" key="1">
    <source>
        <dbReference type="SAM" id="SignalP"/>
    </source>
</evidence>
<comment type="caution">
    <text evidence="2">The sequence shown here is derived from an EMBL/GenBank/DDBJ whole genome shotgun (WGS) entry which is preliminary data.</text>
</comment>
<evidence type="ECO:0000313" key="3">
    <source>
        <dbReference type="Proteomes" id="UP000570514"/>
    </source>
</evidence>
<feature type="chain" id="PRO_5032785222" description="Antifreeze protein" evidence="1">
    <location>
        <begin position="30"/>
        <end position="136"/>
    </location>
</feature>